<keyword evidence="6" id="KW-0472">Membrane</keyword>
<keyword evidence="3" id="KW-0732">Signal</keyword>
<dbReference type="Proteomes" id="UP000694563">
    <property type="component" value="Chromosome 14"/>
</dbReference>
<evidence type="ECO:0000256" key="7">
    <source>
        <dbReference type="ARBA" id="ARBA00023157"/>
    </source>
</evidence>
<dbReference type="SMART" id="SM00409">
    <property type="entry name" value="IG"/>
    <property type="match status" value="1"/>
</dbReference>
<dbReference type="PANTHER" id="PTHR44974:SF1">
    <property type="entry name" value="V-SET AND IMMUNOGLOBULIN DOMAIN-CONTAINING PROTEIN 1"/>
    <property type="match status" value="1"/>
</dbReference>
<reference evidence="10" key="2">
    <citation type="submission" date="2025-08" db="UniProtKB">
        <authorList>
            <consortium name="Ensembl"/>
        </authorList>
    </citation>
    <scope>IDENTIFICATION</scope>
</reference>
<dbReference type="InterPro" id="IPR029861">
    <property type="entry name" value="VSIG1"/>
</dbReference>
<dbReference type="InterPro" id="IPR036179">
    <property type="entry name" value="Ig-like_dom_sf"/>
</dbReference>
<evidence type="ECO:0000256" key="5">
    <source>
        <dbReference type="ARBA" id="ARBA00022989"/>
    </source>
</evidence>
<evidence type="ECO:0000256" key="4">
    <source>
        <dbReference type="ARBA" id="ARBA00022737"/>
    </source>
</evidence>
<accession>A0A8C3TUN4</accession>
<keyword evidence="8" id="KW-0393">Immunoglobulin domain</keyword>
<name>A0A8C3TUN4_CATUS</name>
<dbReference type="InterPro" id="IPR007110">
    <property type="entry name" value="Ig-like_dom"/>
</dbReference>
<proteinExistence type="predicted"/>
<evidence type="ECO:0000256" key="2">
    <source>
        <dbReference type="ARBA" id="ARBA00022692"/>
    </source>
</evidence>
<evidence type="ECO:0000256" key="3">
    <source>
        <dbReference type="ARBA" id="ARBA00022729"/>
    </source>
</evidence>
<organism evidence="10 11">
    <name type="scientific">Catharus ustulatus</name>
    <name type="common">Russet-backed thrush</name>
    <name type="synonym">Hylocichla ustulatus</name>
    <dbReference type="NCBI Taxonomy" id="91951"/>
    <lineage>
        <taxon>Eukaryota</taxon>
        <taxon>Metazoa</taxon>
        <taxon>Chordata</taxon>
        <taxon>Craniata</taxon>
        <taxon>Vertebrata</taxon>
        <taxon>Euteleostomi</taxon>
        <taxon>Archelosauria</taxon>
        <taxon>Archosauria</taxon>
        <taxon>Dinosauria</taxon>
        <taxon>Saurischia</taxon>
        <taxon>Theropoda</taxon>
        <taxon>Coelurosauria</taxon>
        <taxon>Aves</taxon>
        <taxon>Neognathae</taxon>
        <taxon>Neoaves</taxon>
        <taxon>Telluraves</taxon>
        <taxon>Australaves</taxon>
        <taxon>Passeriformes</taxon>
        <taxon>Turdidae</taxon>
        <taxon>Catharus</taxon>
    </lineage>
</organism>
<dbReference type="GO" id="GO:0016323">
    <property type="term" value="C:basolateral plasma membrane"/>
    <property type="evidence" value="ECO:0007669"/>
    <property type="project" value="TreeGrafter"/>
</dbReference>
<dbReference type="Pfam" id="PF07686">
    <property type="entry name" value="V-set"/>
    <property type="match status" value="1"/>
</dbReference>
<dbReference type="InterPro" id="IPR013783">
    <property type="entry name" value="Ig-like_fold"/>
</dbReference>
<evidence type="ECO:0000256" key="6">
    <source>
        <dbReference type="ARBA" id="ARBA00023136"/>
    </source>
</evidence>
<sequence>LVLHPYSFQIYLCIQMYYVLISAFLGQEARKKVTLSFVIELTNVSLPQIYYYSGGHSYVYGAFKNRITASTIPGNASITISNMQPSDTGSYTCEVFSPQGDSGQSQKSVIVNVLGKCLPSLLLYCLFLPRLSKRLHFSYENQEMGYVIAGLLLVVSLDSALKNHKSISGGRK</sequence>
<dbReference type="InterPro" id="IPR003599">
    <property type="entry name" value="Ig_sub"/>
</dbReference>
<feature type="domain" description="Ig-like" evidence="9">
    <location>
        <begin position="5"/>
        <end position="110"/>
    </location>
</feature>
<protein>
    <submittedName>
        <fullName evidence="10">V-set and immunoglobulin domain containing 1</fullName>
    </submittedName>
</protein>
<keyword evidence="7" id="KW-1015">Disulfide bond</keyword>
<dbReference type="SUPFAM" id="SSF48726">
    <property type="entry name" value="Immunoglobulin"/>
    <property type="match status" value="1"/>
</dbReference>
<dbReference type="PANTHER" id="PTHR44974">
    <property type="entry name" value="V-SET AND IMMUNOGLOBULIN DOMAIN-CONTAINING PROTEIN 1"/>
    <property type="match status" value="1"/>
</dbReference>
<dbReference type="Gene3D" id="2.60.40.10">
    <property type="entry name" value="Immunoglobulins"/>
    <property type="match status" value="1"/>
</dbReference>
<reference evidence="10" key="3">
    <citation type="submission" date="2025-09" db="UniProtKB">
        <authorList>
            <consortium name="Ensembl"/>
        </authorList>
    </citation>
    <scope>IDENTIFICATION</scope>
</reference>
<dbReference type="InterPro" id="IPR013106">
    <property type="entry name" value="Ig_V-set"/>
</dbReference>
<dbReference type="PROSITE" id="PS50835">
    <property type="entry name" value="IG_LIKE"/>
    <property type="match status" value="1"/>
</dbReference>
<evidence type="ECO:0000256" key="8">
    <source>
        <dbReference type="ARBA" id="ARBA00023319"/>
    </source>
</evidence>
<evidence type="ECO:0000313" key="10">
    <source>
        <dbReference type="Ensembl" id="ENSCUSP00005005778.1"/>
    </source>
</evidence>
<keyword evidence="5" id="KW-1133">Transmembrane helix</keyword>
<dbReference type="Ensembl" id="ENSCUST00005006004.1">
    <property type="protein sequence ID" value="ENSCUSP00005005778.1"/>
    <property type="gene ID" value="ENSCUSG00005003650.1"/>
</dbReference>
<dbReference type="AlphaFoldDB" id="A0A8C3TUN4"/>
<keyword evidence="2" id="KW-0812">Transmembrane</keyword>
<keyword evidence="4" id="KW-0677">Repeat</keyword>
<keyword evidence="11" id="KW-1185">Reference proteome</keyword>
<dbReference type="GO" id="GO:0003382">
    <property type="term" value="P:epithelial cell morphogenesis"/>
    <property type="evidence" value="ECO:0007669"/>
    <property type="project" value="InterPro"/>
</dbReference>
<dbReference type="GO" id="GO:0030277">
    <property type="term" value="P:maintenance of gastrointestinal epithelium"/>
    <property type="evidence" value="ECO:0007669"/>
    <property type="project" value="InterPro"/>
</dbReference>
<evidence type="ECO:0000259" key="9">
    <source>
        <dbReference type="PROSITE" id="PS50835"/>
    </source>
</evidence>
<comment type="subcellular location">
    <subcellularLocation>
        <location evidence="1">Membrane</location>
        <topology evidence="1">Single-pass type I membrane protein</topology>
    </subcellularLocation>
</comment>
<evidence type="ECO:0000256" key="1">
    <source>
        <dbReference type="ARBA" id="ARBA00004479"/>
    </source>
</evidence>
<evidence type="ECO:0000313" key="11">
    <source>
        <dbReference type="Proteomes" id="UP000694563"/>
    </source>
</evidence>
<reference evidence="10" key="1">
    <citation type="submission" date="2020-10" db="EMBL/GenBank/DDBJ databases">
        <title>Catharus ustulatus (Swainson's thrush) genome, bCatUst1, primary haplotype v2.</title>
        <authorList>
            <person name="Delmore K."/>
            <person name="Vafadar M."/>
            <person name="Formenti G."/>
            <person name="Chow W."/>
            <person name="Pelan S."/>
            <person name="Howe K."/>
            <person name="Rhie A."/>
            <person name="Mountcastle J."/>
            <person name="Haase B."/>
            <person name="Fedrigo O."/>
            <person name="Jarvis E.D."/>
        </authorList>
    </citation>
    <scope>NUCLEOTIDE SEQUENCE [LARGE SCALE GENOMIC DNA]</scope>
</reference>
<gene>
    <name evidence="10" type="primary">VSIG1</name>
</gene>